<reference evidence="2 3" key="1">
    <citation type="submission" date="2014-07" db="EMBL/GenBank/DDBJ databases">
        <title>Porphyromonadaceae bacterium OUH 308042 = ATCC BAA-2681 = DSM 28342 draft genome.</title>
        <authorList>
            <person name="Sydenham T.V."/>
            <person name="Hasman H."/>
            <person name="Justensen U.S."/>
        </authorList>
    </citation>
    <scope>NUCLEOTIDE SEQUENCE [LARGE SCALE GENOMIC DNA]</scope>
    <source>
        <strain evidence="2 3">OUH 308042</strain>
    </source>
</reference>
<dbReference type="Pfam" id="PF13173">
    <property type="entry name" value="AAA_14"/>
    <property type="match status" value="1"/>
</dbReference>
<feature type="domain" description="AAA" evidence="1">
    <location>
        <begin position="32"/>
        <end position="153"/>
    </location>
</feature>
<evidence type="ECO:0000313" key="3">
    <source>
        <dbReference type="Proteomes" id="UP000031980"/>
    </source>
</evidence>
<dbReference type="Proteomes" id="UP000031980">
    <property type="component" value="Unassembled WGS sequence"/>
</dbReference>
<dbReference type="PANTHER" id="PTHR42990:SF1">
    <property type="entry name" value="AAA+ ATPASE DOMAIN-CONTAINING PROTEIN"/>
    <property type="match status" value="1"/>
</dbReference>
<dbReference type="InterPro" id="IPR036390">
    <property type="entry name" value="WH_DNA-bd_sf"/>
</dbReference>
<dbReference type="InterPro" id="IPR027417">
    <property type="entry name" value="P-loop_NTPase"/>
</dbReference>
<dbReference type="AlphaFoldDB" id="A0A0C3R934"/>
<dbReference type="Gene3D" id="3.40.50.300">
    <property type="entry name" value="P-loop containing nucleotide triphosphate hydrolases"/>
    <property type="match status" value="1"/>
</dbReference>
<dbReference type="SUPFAM" id="SSF46785">
    <property type="entry name" value="Winged helix' DNA-binding domain"/>
    <property type="match status" value="1"/>
</dbReference>
<dbReference type="InterPro" id="IPR041682">
    <property type="entry name" value="AAA_14"/>
</dbReference>
<sequence length="391" mass="45735">MESLRITHDILLKERTSTIRRGLLDVIDCRARLIAIKGSRGVGKTNFLLAFCKEYYEDDPSCLYVNINNLFFATEGLFHFVERFYKLGGKVLLLDQVHKYPNWDKELREAYDHFPELRIVFTASSIVRIKSNKYLHGIVEMYNLSGLSFREFLELETGHKFPVFAFEEILEHHEEIVDRILDRVRPLAHFGNYLKYGYYPIYLEEKSHIDYLLKNINLTLEFDIPYNNQIELKYLTKLKQLLYIVANDNNNVNISKLSHEIGVSRATVLNYLHYMKNARLLTLLFDKESDDENGLKPNQVYLHNPNLLNAVCLDNTDAATVRKTFLVSQLCPVASLNYSENADFLVNGRYDILVRQEGDKRRIKDNLIIMTDMIERGKKNIVPLWLTGFVY</sequence>
<dbReference type="RefSeq" id="WP_041504717.1">
    <property type="nucleotide sequence ID" value="NZ_JPIU01000024.1"/>
</dbReference>
<evidence type="ECO:0000259" key="1">
    <source>
        <dbReference type="Pfam" id="PF13173"/>
    </source>
</evidence>
<name>A0A0C3R934_9PORP</name>
<evidence type="ECO:0000313" key="2">
    <source>
        <dbReference type="EMBL" id="KIO47085.1"/>
    </source>
</evidence>
<accession>A0A0C3R934</accession>
<dbReference type="SUPFAM" id="SSF52540">
    <property type="entry name" value="P-loop containing nucleoside triphosphate hydrolases"/>
    <property type="match status" value="1"/>
</dbReference>
<gene>
    <name evidence="2" type="ORF">BA92_01145</name>
</gene>
<organism evidence="2 3">
    <name type="scientific">Sanguibacteroides justesenii</name>
    <dbReference type="NCBI Taxonomy" id="1547597"/>
    <lineage>
        <taxon>Bacteria</taxon>
        <taxon>Pseudomonadati</taxon>
        <taxon>Bacteroidota</taxon>
        <taxon>Bacteroidia</taxon>
        <taxon>Bacteroidales</taxon>
        <taxon>Porphyromonadaceae</taxon>
        <taxon>Sanguibacteroides</taxon>
    </lineage>
</organism>
<dbReference type="PANTHER" id="PTHR42990">
    <property type="entry name" value="ATPASE"/>
    <property type="match status" value="1"/>
</dbReference>
<keyword evidence="3" id="KW-1185">Reference proteome</keyword>
<protein>
    <recommendedName>
        <fullName evidence="1">AAA domain-containing protein</fullName>
    </recommendedName>
</protein>
<comment type="caution">
    <text evidence="2">The sequence shown here is derived from an EMBL/GenBank/DDBJ whole genome shotgun (WGS) entry which is preliminary data.</text>
</comment>
<proteinExistence type="predicted"/>
<dbReference type="EMBL" id="JPIU01000024">
    <property type="protein sequence ID" value="KIO47085.1"/>
    <property type="molecule type" value="Genomic_DNA"/>
</dbReference>